<dbReference type="Proteomes" id="UP001221898">
    <property type="component" value="Unassembled WGS sequence"/>
</dbReference>
<dbReference type="EMBL" id="JAINUG010000103">
    <property type="protein sequence ID" value="KAJ8396745.1"/>
    <property type="molecule type" value="Genomic_DNA"/>
</dbReference>
<accession>A0AAD7S669</accession>
<proteinExistence type="predicted"/>
<evidence type="ECO:0000313" key="1">
    <source>
        <dbReference type="EMBL" id="KAJ8396745.1"/>
    </source>
</evidence>
<sequence length="94" mass="9933">MRAGEGLGKVLGAEVDLLVLVQMGDCVRIGYTCVAAALTATLTVFRWLPQCEPVTWGSGGFAIVLPERLPLAGLSIRLIPNGQAEMTLQSGHLL</sequence>
<evidence type="ECO:0000313" key="2">
    <source>
        <dbReference type="Proteomes" id="UP001221898"/>
    </source>
</evidence>
<organism evidence="1 2">
    <name type="scientific">Aldrovandia affinis</name>
    <dbReference type="NCBI Taxonomy" id="143900"/>
    <lineage>
        <taxon>Eukaryota</taxon>
        <taxon>Metazoa</taxon>
        <taxon>Chordata</taxon>
        <taxon>Craniata</taxon>
        <taxon>Vertebrata</taxon>
        <taxon>Euteleostomi</taxon>
        <taxon>Actinopterygii</taxon>
        <taxon>Neopterygii</taxon>
        <taxon>Teleostei</taxon>
        <taxon>Notacanthiformes</taxon>
        <taxon>Halosauridae</taxon>
        <taxon>Aldrovandia</taxon>
    </lineage>
</organism>
<keyword evidence="2" id="KW-1185">Reference proteome</keyword>
<gene>
    <name evidence="1" type="ORF">AAFF_G00013440</name>
</gene>
<dbReference type="AlphaFoldDB" id="A0AAD7S669"/>
<reference evidence="1" key="1">
    <citation type="journal article" date="2023" name="Science">
        <title>Genome structures resolve the early diversification of teleost fishes.</title>
        <authorList>
            <person name="Parey E."/>
            <person name="Louis A."/>
            <person name="Montfort J."/>
            <person name="Bouchez O."/>
            <person name="Roques C."/>
            <person name="Iampietro C."/>
            <person name="Lluch J."/>
            <person name="Castinel A."/>
            <person name="Donnadieu C."/>
            <person name="Desvignes T."/>
            <person name="Floi Bucao C."/>
            <person name="Jouanno E."/>
            <person name="Wen M."/>
            <person name="Mejri S."/>
            <person name="Dirks R."/>
            <person name="Jansen H."/>
            <person name="Henkel C."/>
            <person name="Chen W.J."/>
            <person name="Zahm M."/>
            <person name="Cabau C."/>
            <person name="Klopp C."/>
            <person name="Thompson A.W."/>
            <person name="Robinson-Rechavi M."/>
            <person name="Braasch I."/>
            <person name="Lecointre G."/>
            <person name="Bobe J."/>
            <person name="Postlethwait J.H."/>
            <person name="Berthelot C."/>
            <person name="Roest Crollius H."/>
            <person name="Guiguen Y."/>
        </authorList>
    </citation>
    <scope>NUCLEOTIDE SEQUENCE</scope>
    <source>
        <strain evidence="1">NC1722</strain>
    </source>
</reference>
<comment type="caution">
    <text evidence="1">The sequence shown here is derived from an EMBL/GenBank/DDBJ whole genome shotgun (WGS) entry which is preliminary data.</text>
</comment>
<protein>
    <submittedName>
        <fullName evidence="1">Uncharacterized protein</fullName>
    </submittedName>
</protein>
<name>A0AAD7S669_9TELE</name>